<name>A0AAD4LWJ8_9AGAM</name>
<evidence type="ECO:0000313" key="1">
    <source>
        <dbReference type="EMBL" id="KAI0293289.1"/>
    </source>
</evidence>
<evidence type="ECO:0000313" key="2">
    <source>
        <dbReference type="Proteomes" id="UP001203297"/>
    </source>
</evidence>
<proteinExistence type="predicted"/>
<keyword evidence="2" id="KW-1185">Reference proteome</keyword>
<accession>A0AAD4LWJ8</accession>
<reference evidence="1" key="1">
    <citation type="journal article" date="2022" name="New Phytol.">
        <title>Evolutionary transition to the ectomycorrhizal habit in the genomes of a hyperdiverse lineage of mushroom-forming fungi.</title>
        <authorList>
            <person name="Looney B."/>
            <person name="Miyauchi S."/>
            <person name="Morin E."/>
            <person name="Drula E."/>
            <person name="Courty P.E."/>
            <person name="Kohler A."/>
            <person name="Kuo A."/>
            <person name="LaButti K."/>
            <person name="Pangilinan J."/>
            <person name="Lipzen A."/>
            <person name="Riley R."/>
            <person name="Andreopoulos W."/>
            <person name="He G."/>
            <person name="Johnson J."/>
            <person name="Nolan M."/>
            <person name="Tritt A."/>
            <person name="Barry K.W."/>
            <person name="Grigoriev I.V."/>
            <person name="Nagy L.G."/>
            <person name="Hibbett D."/>
            <person name="Henrissat B."/>
            <person name="Matheny P.B."/>
            <person name="Labbe J."/>
            <person name="Martin F.M."/>
        </authorList>
    </citation>
    <scope>NUCLEOTIDE SEQUENCE</scope>
    <source>
        <strain evidence="1">BPL690</strain>
    </source>
</reference>
<dbReference type="Proteomes" id="UP001203297">
    <property type="component" value="Unassembled WGS sequence"/>
</dbReference>
<sequence>MRLPLDIEGTSFAEPLLAHVNKRASWALESGRNRLQLLSNSAEVATGYSEYYLATTLPTLANSTLGITDQSASAAALTSAALLDVGGFAADDRSPVVTCLTQASWSRLARALLAAIIRSLLRSPPLVTHMDQPCGFFTDAVSFGRHLTRPETHRDHLRLMCQQLAALLAPSNVDTPLGLYQAALHDARTILRDLAHADATRELNTPAALAAMRAEVLAEARYQLEGEFLLTADKFRSDVYAQLQEQARAEVSAEVLAWQTQYKASRLATAQAETDAALVASTLPAAVTSMTWSPDNHMMLVLVALPALHLSPVCAAPCSRTPTGVVLPALPLVAPSSPVDRAMYDPPTAAPPPPSAAVNAFNNIKLWAGLLCPSP</sequence>
<organism evidence="1 2">
    <name type="scientific">Multifurca ochricompacta</name>
    <dbReference type="NCBI Taxonomy" id="376703"/>
    <lineage>
        <taxon>Eukaryota</taxon>
        <taxon>Fungi</taxon>
        <taxon>Dikarya</taxon>
        <taxon>Basidiomycota</taxon>
        <taxon>Agaricomycotina</taxon>
        <taxon>Agaricomycetes</taxon>
        <taxon>Russulales</taxon>
        <taxon>Russulaceae</taxon>
        <taxon>Multifurca</taxon>
    </lineage>
</organism>
<comment type="caution">
    <text evidence="1">The sequence shown here is derived from an EMBL/GenBank/DDBJ whole genome shotgun (WGS) entry which is preliminary data.</text>
</comment>
<gene>
    <name evidence="1" type="ORF">B0F90DRAFT_1670890</name>
</gene>
<dbReference type="EMBL" id="WTXG01000099">
    <property type="protein sequence ID" value="KAI0293289.1"/>
    <property type="molecule type" value="Genomic_DNA"/>
</dbReference>
<dbReference type="AlphaFoldDB" id="A0AAD4LWJ8"/>
<protein>
    <submittedName>
        <fullName evidence="1">Uncharacterized protein</fullName>
    </submittedName>
</protein>